<keyword evidence="10" id="KW-0862">Zinc</keyword>
<evidence type="ECO:0000313" key="19">
    <source>
        <dbReference type="EMBL" id="KAF0289982.1"/>
    </source>
</evidence>
<dbReference type="GO" id="GO:0005737">
    <property type="term" value="C:cytoplasm"/>
    <property type="evidence" value="ECO:0007669"/>
    <property type="project" value="TreeGrafter"/>
</dbReference>
<gene>
    <name evidence="19" type="primary">UBR7_1</name>
    <name evidence="19" type="ORF">FJT64_011813</name>
</gene>
<evidence type="ECO:0000256" key="6">
    <source>
        <dbReference type="ARBA" id="ARBA00022679"/>
    </source>
</evidence>
<dbReference type="InterPro" id="IPR040204">
    <property type="entry name" value="UBR7"/>
</dbReference>
<dbReference type="PROSITE" id="PS51157">
    <property type="entry name" value="ZF_UBR"/>
    <property type="match status" value="1"/>
</dbReference>
<evidence type="ECO:0000313" key="20">
    <source>
        <dbReference type="Proteomes" id="UP000440578"/>
    </source>
</evidence>
<keyword evidence="6" id="KW-0808">Transferase</keyword>
<protein>
    <recommendedName>
        <fullName evidence="13">Putative E3 ubiquitin-protein ligase UBR7</fullName>
        <ecNumber evidence="3">2.3.2.27</ecNumber>
    </recommendedName>
    <alternativeName>
        <fullName evidence="14">N-recognin-7</fullName>
    </alternativeName>
    <alternativeName>
        <fullName evidence="15">RING-type E3 ubiquitin transferase UBR7</fullName>
    </alternativeName>
</protein>
<dbReference type="Proteomes" id="UP000440578">
    <property type="component" value="Unassembled WGS sequence"/>
</dbReference>
<keyword evidence="8" id="KW-0863">Zinc-finger</keyword>
<dbReference type="InterPro" id="IPR047506">
    <property type="entry name" value="UBR7-like_UBR-box"/>
</dbReference>
<evidence type="ECO:0000256" key="10">
    <source>
        <dbReference type="ARBA" id="ARBA00022833"/>
    </source>
</evidence>
<evidence type="ECO:0000256" key="5">
    <source>
        <dbReference type="ARBA" id="ARBA00022553"/>
    </source>
</evidence>
<evidence type="ECO:0000256" key="4">
    <source>
        <dbReference type="ARBA" id="ARBA00022499"/>
    </source>
</evidence>
<dbReference type="PANTHER" id="PTHR13513:SF9">
    <property type="entry name" value="E3 UBIQUITIN-PROTEIN LIGASE UBR7-RELATED"/>
    <property type="match status" value="1"/>
</dbReference>
<proteinExistence type="predicted"/>
<dbReference type="Pfam" id="PF02207">
    <property type="entry name" value="zf-UBR"/>
    <property type="match status" value="1"/>
</dbReference>
<evidence type="ECO:0000256" key="7">
    <source>
        <dbReference type="ARBA" id="ARBA00022723"/>
    </source>
</evidence>
<evidence type="ECO:0000256" key="17">
    <source>
        <dbReference type="SAM" id="MobiDB-lite"/>
    </source>
</evidence>
<dbReference type="Gene3D" id="3.30.40.10">
    <property type="entry name" value="Zinc/RING finger domain, C3HC4 (zinc finger)"/>
    <property type="match status" value="1"/>
</dbReference>
<dbReference type="SUPFAM" id="SSF57903">
    <property type="entry name" value="FYVE/PHD zinc finger"/>
    <property type="match status" value="1"/>
</dbReference>
<evidence type="ECO:0000256" key="11">
    <source>
        <dbReference type="ARBA" id="ARBA00022843"/>
    </source>
</evidence>
<comment type="pathway">
    <text evidence="2">Protein modification; protein ubiquitination.</text>
</comment>
<dbReference type="GO" id="GO:0008270">
    <property type="term" value="F:zinc ion binding"/>
    <property type="evidence" value="ECO:0007669"/>
    <property type="project" value="UniProtKB-KW"/>
</dbReference>
<evidence type="ECO:0000256" key="3">
    <source>
        <dbReference type="ARBA" id="ARBA00012483"/>
    </source>
</evidence>
<keyword evidence="20" id="KW-1185">Reference proteome</keyword>
<dbReference type="OrthoDB" id="10262564at2759"/>
<evidence type="ECO:0000256" key="15">
    <source>
        <dbReference type="ARBA" id="ARBA00083573"/>
    </source>
</evidence>
<evidence type="ECO:0000256" key="12">
    <source>
        <dbReference type="ARBA" id="ARBA00055627"/>
    </source>
</evidence>
<dbReference type="EMBL" id="VIIS01001991">
    <property type="protein sequence ID" value="KAF0289982.1"/>
    <property type="molecule type" value="Genomic_DNA"/>
</dbReference>
<dbReference type="SMART" id="SM00396">
    <property type="entry name" value="ZnF_UBR1"/>
    <property type="match status" value="1"/>
</dbReference>
<evidence type="ECO:0000259" key="18">
    <source>
        <dbReference type="PROSITE" id="PS51157"/>
    </source>
</evidence>
<feature type="region of interest" description="Disordered" evidence="17">
    <location>
        <begin position="1"/>
        <end position="20"/>
    </location>
</feature>
<keyword evidence="11" id="KW-0832">Ubl conjugation</keyword>
<dbReference type="GO" id="GO:0061630">
    <property type="term" value="F:ubiquitin protein ligase activity"/>
    <property type="evidence" value="ECO:0007669"/>
    <property type="project" value="UniProtKB-EC"/>
</dbReference>
<keyword evidence="5" id="KW-0597">Phosphoprotein</keyword>
<dbReference type="CDD" id="cd19677">
    <property type="entry name" value="UBR-box_UBR7"/>
    <property type="match status" value="1"/>
</dbReference>
<dbReference type="EMBL" id="VIIS01001991">
    <property type="protein sequence ID" value="KAF0289981.1"/>
    <property type="molecule type" value="Genomic_DNA"/>
</dbReference>
<feature type="compositionally biased region" description="Low complexity" evidence="17">
    <location>
        <begin position="1"/>
        <end position="14"/>
    </location>
</feature>
<evidence type="ECO:0000256" key="16">
    <source>
        <dbReference type="PROSITE-ProRule" id="PRU00508"/>
    </source>
</evidence>
<dbReference type="InterPro" id="IPR003126">
    <property type="entry name" value="Znf_UBR"/>
</dbReference>
<keyword evidence="7" id="KW-0479">Metal-binding</keyword>
<dbReference type="AlphaFoldDB" id="A0A6A4VHP6"/>
<dbReference type="InterPro" id="IPR011011">
    <property type="entry name" value="Znf_FYVE_PHD"/>
</dbReference>
<evidence type="ECO:0000256" key="14">
    <source>
        <dbReference type="ARBA" id="ARBA00078314"/>
    </source>
</evidence>
<feature type="domain" description="UBR-type" evidence="18">
    <location>
        <begin position="48"/>
        <end position="119"/>
    </location>
</feature>
<comment type="caution">
    <text evidence="19">The sequence shown here is derived from an EMBL/GenBank/DDBJ whole genome shotgun (WGS) entry which is preliminary data.</text>
</comment>
<keyword evidence="9" id="KW-0833">Ubl conjugation pathway</keyword>
<dbReference type="PANTHER" id="PTHR13513">
    <property type="entry name" value="E3 UBIQUITIN-PROTEIN LIGASE UBR7"/>
    <property type="match status" value="1"/>
</dbReference>
<organism evidence="19 20">
    <name type="scientific">Amphibalanus amphitrite</name>
    <name type="common">Striped barnacle</name>
    <name type="synonym">Balanus amphitrite</name>
    <dbReference type="NCBI Taxonomy" id="1232801"/>
    <lineage>
        <taxon>Eukaryota</taxon>
        <taxon>Metazoa</taxon>
        <taxon>Ecdysozoa</taxon>
        <taxon>Arthropoda</taxon>
        <taxon>Crustacea</taxon>
        <taxon>Multicrustacea</taxon>
        <taxon>Cirripedia</taxon>
        <taxon>Thoracica</taxon>
        <taxon>Thoracicalcarea</taxon>
        <taxon>Balanomorpha</taxon>
        <taxon>Balanoidea</taxon>
        <taxon>Balanidae</taxon>
        <taxon>Amphibalaninae</taxon>
        <taxon>Amphibalanus</taxon>
    </lineage>
</organism>
<dbReference type="InterPro" id="IPR013083">
    <property type="entry name" value="Znf_RING/FYVE/PHD"/>
</dbReference>
<evidence type="ECO:0000256" key="13">
    <source>
        <dbReference type="ARBA" id="ARBA00071060"/>
    </source>
</evidence>
<comment type="catalytic activity">
    <reaction evidence="1">
        <text>S-ubiquitinyl-[E2 ubiquitin-conjugating enzyme]-L-cysteine + [acceptor protein]-L-lysine = [E2 ubiquitin-conjugating enzyme]-L-cysteine + N(6)-ubiquitinyl-[acceptor protein]-L-lysine.</text>
        <dbReference type="EC" id="2.3.2.27"/>
    </reaction>
</comment>
<keyword evidence="4" id="KW-1017">Isopeptide bond</keyword>
<evidence type="ECO:0000256" key="2">
    <source>
        <dbReference type="ARBA" id="ARBA00004906"/>
    </source>
</evidence>
<evidence type="ECO:0000256" key="8">
    <source>
        <dbReference type="ARBA" id="ARBA00022771"/>
    </source>
</evidence>
<accession>A0A6A4VHP6</accession>
<comment type="function">
    <text evidence="12">E3 ubiquitin-protein ligase which is a component of the N-end rule pathway. Recognizes and binds to proteins bearing specific N-terminal residues that are destabilizing according to the N-end rule, leading to their ubiquitination and subsequent degradation.</text>
</comment>
<evidence type="ECO:0000256" key="1">
    <source>
        <dbReference type="ARBA" id="ARBA00000900"/>
    </source>
</evidence>
<dbReference type="EC" id="2.3.2.27" evidence="3"/>
<dbReference type="CDD" id="cd15542">
    <property type="entry name" value="PHD_UBR7"/>
    <property type="match status" value="1"/>
</dbReference>
<name>A0A6A4VHP6_AMPAM</name>
<evidence type="ECO:0000256" key="9">
    <source>
        <dbReference type="ARBA" id="ARBA00022786"/>
    </source>
</evidence>
<sequence>MSDGAAEAGSSGSAIPPNEDSVTMLDVLQEEEELDEDAAAVLGNTDDKHCSYDQGYMKRQPLYSCLTCSDKDRPAGVCLACSYHCHEAHELVELYTKRNFRCDCGGCRMPDVTCRLTAKTGDNEANSYNQNYAGLYCTCSRPYPDPEDATPDQMVQCVVCEDWFHGRHMGVRPPADSDYAEMTCAGCVERLPFLGRYAADTGEAGWTGQSESSCRLPSGKLPSPSKAKGALFWKQGWRKLLCTCDDCKAMYQTSSVEFLLDEEDSVAAYEARGRRDAGSYAAGMRALENMDRVQQIEVVHEYNDLKSELMSYLKKFAENKKVVREEDIQEFFSGMKSRKRQKTEMSHYCR</sequence>
<reference evidence="19 20" key="1">
    <citation type="submission" date="2019-07" db="EMBL/GenBank/DDBJ databases">
        <title>Draft genome assembly of a fouling barnacle, Amphibalanus amphitrite (Darwin, 1854): The first reference genome for Thecostraca.</title>
        <authorList>
            <person name="Kim W."/>
        </authorList>
    </citation>
    <scope>NUCLEOTIDE SEQUENCE [LARGE SCALE GENOMIC DNA]</scope>
    <source>
        <strain evidence="19">SNU_AA5</strain>
        <tissue evidence="19">Soma without cirri and trophi</tissue>
    </source>
</reference>
<dbReference type="FunFam" id="3.30.40.10:FF:000183">
    <property type="entry name" value="putative E3 ubiquitin-protein ligase UBR7"/>
    <property type="match status" value="1"/>
</dbReference>
<feature type="zinc finger region" description="UBR-type" evidence="16">
    <location>
        <begin position="48"/>
        <end position="119"/>
    </location>
</feature>